<comment type="caution">
    <text evidence="1">The sequence shown here is derived from an EMBL/GenBank/DDBJ whole genome shotgun (WGS) entry which is preliminary data.</text>
</comment>
<keyword evidence="2" id="KW-1185">Reference proteome</keyword>
<accession>A0ACC3C1U9</accession>
<evidence type="ECO:0000313" key="2">
    <source>
        <dbReference type="Proteomes" id="UP000798662"/>
    </source>
</evidence>
<sequence>MVGADGGRWQTAAAAAAGPPVPAYVVAPPPLTQASPAAGRPTCGWQRPLRLGRRDVPAPAGGGRPRAPARLPVMSAAAAQECESDRPRHSGGGGGDGGGGGIDGGGATAAPPRVLPPHLSAPPPRSAVVVTRGLLHDWVHPCLIPDGRWYGLAGEWGYYGGGAPGAHGGGAPGIPLTTPATTAFRGRVGGGARLWSRPPPAAAAPDGGGGGGGGGGGVQVNIYTAAGLSRTGDKAVARAADGLAQKSWPSAMAVGSAEPVVSPGVGVNAAFFAGSGGGVWAVPDGPTTATATSVSDGDAERSPAAPGHRPQRGIVPPGWSFLELFLRGDAAAAASASVSWPTGATAPLLRSLIREARVNGWEGITDEHRAVTLPSVPSAAPPLPVDAWVGGYPGPSEAAAGAGTATVVAWVDAWEGEEWGGGADGGSGGDDGEGVHGGGDGDSGGGGGGRRLVTWTVEGVRWAPAGGGRHGGSSRVVALEDGLYLSTMADVREGGVVEFGRATPPPWGGGARQRLLVVMTPGGAIDRVVHESYPPPGGEAH</sequence>
<dbReference type="EMBL" id="CM020619">
    <property type="protein sequence ID" value="KAK1864256.1"/>
    <property type="molecule type" value="Genomic_DNA"/>
</dbReference>
<gene>
    <name evidence="1" type="ORF">I4F81_006805</name>
</gene>
<dbReference type="Proteomes" id="UP000798662">
    <property type="component" value="Chromosome 2"/>
</dbReference>
<proteinExistence type="predicted"/>
<name>A0ACC3C1U9_PYRYE</name>
<organism evidence="1 2">
    <name type="scientific">Pyropia yezoensis</name>
    <name type="common">Susabi-nori</name>
    <name type="synonym">Porphyra yezoensis</name>
    <dbReference type="NCBI Taxonomy" id="2788"/>
    <lineage>
        <taxon>Eukaryota</taxon>
        <taxon>Rhodophyta</taxon>
        <taxon>Bangiophyceae</taxon>
        <taxon>Bangiales</taxon>
        <taxon>Bangiaceae</taxon>
        <taxon>Pyropia</taxon>
    </lineage>
</organism>
<evidence type="ECO:0000313" key="1">
    <source>
        <dbReference type="EMBL" id="KAK1864256.1"/>
    </source>
</evidence>
<reference evidence="1" key="1">
    <citation type="submission" date="2019-11" db="EMBL/GenBank/DDBJ databases">
        <title>Nori genome reveals adaptations in red seaweeds to the harsh intertidal environment.</title>
        <authorList>
            <person name="Wang D."/>
            <person name="Mao Y."/>
        </authorList>
    </citation>
    <scope>NUCLEOTIDE SEQUENCE</scope>
    <source>
        <tissue evidence="1">Gametophyte</tissue>
    </source>
</reference>
<protein>
    <submittedName>
        <fullName evidence="1">Uncharacterized protein</fullName>
    </submittedName>
</protein>